<dbReference type="PANTHER" id="PTHR33958:SF1">
    <property type="entry name" value="CILIA- AND FLAGELLA-ASSOCIATED PROTEIN 418"/>
    <property type="match status" value="1"/>
</dbReference>
<evidence type="ECO:0000256" key="2">
    <source>
        <dbReference type="ARBA" id="ARBA00004496"/>
    </source>
</evidence>
<dbReference type="EMBL" id="HACM01001989">
    <property type="protein sequence ID" value="CRZ02431.1"/>
    <property type="molecule type" value="Transcribed_RNA"/>
</dbReference>
<comment type="function">
    <text evidence="4">May be involved in photoreceptor outer segment disk morphogenesis.</text>
</comment>
<evidence type="ECO:0000256" key="5">
    <source>
        <dbReference type="ARBA" id="ARBA00026215"/>
    </source>
</evidence>
<comment type="subcellular location">
    <subcellularLocation>
        <location evidence="2">Cytoplasm</location>
    </subcellularLocation>
    <subcellularLocation>
        <location evidence="1">Photoreceptor inner segment</location>
    </subcellularLocation>
</comment>
<protein>
    <recommendedName>
        <fullName evidence="5">Cilia- and flagella-associated protein 418</fullName>
    </recommendedName>
</protein>
<dbReference type="InterPro" id="IPR029239">
    <property type="entry name" value="CFAP418"/>
</dbReference>
<dbReference type="GO" id="GO:0005829">
    <property type="term" value="C:cytosol"/>
    <property type="evidence" value="ECO:0007669"/>
    <property type="project" value="TreeGrafter"/>
</dbReference>
<dbReference type="AlphaFoldDB" id="A0A0H5QM39"/>
<reference evidence="6" key="1">
    <citation type="submission" date="2015-04" db="EMBL/GenBank/DDBJ databases">
        <title>The genome sequence of the plant pathogenic Rhizarian Plasmodiophora brassicae reveals insights in its biotrophic life cycle and the origin of chitin synthesis.</title>
        <authorList>
            <person name="Schwelm A."/>
            <person name="Fogelqvist J."/>
            <person name="Knaust A."/>
            <person name="Julke S."/>
            <person name="Lilja T."/>
            <person name="Dhandapani V."/>
            <person name="Bonilla-Rosso G."/>
            <person name="Karlsson M."/>
            <person name="Shevchenko A."/>
            <person name="Choi S.R."/>
            <person name="Kim H.G."/>
            <person name="Park J.Y."/>
            <person name="Lim Y.P."/>
            <person name="Ludwig-Muller J."/>
            <person name="Dixelius C."/>
        </authorList>
    </citation>
    <scope>NUCLEOTIDE SEQUENCE</scope>
    <source>
        <tissue evidence="6">Potato root galls</tissue>
    </source>
</reference>
<evidence type="ECO:0000256" key="1">
    <source>
        <dbReference type="ARBA" id="ARBA00004437"/>
    </source>
</evidence>
<evidence type="ECO:0000313" key="6">
    <source>
        <dbReference type="EMBL" id="CRZ02431.1"/>
    </source>
</evidence>
<dbReference type="Pfam" id="PF14996">
    <property type="entry name" value="RMP"/>
    <property type="match status" value="1"/>
</dbReference>
<dbReference type="PANTHER" id="PTHR33958">
    <property type="entry name" value="PROTEIN C8ORF37"/>
    <property type="match status" value="1"/>
</dbReference>
<organism evidence="6">
    <name type="scientific">Spongospora subterranea</name>
    <dbReference type="NCBI Taxonomy" id="70186"/>
    <lineage>
        <taxon>Eukaryota</taxon>
        <taxon>Sar</taxon>
        <taxon>Rhizaria</taxon>
        <taxon>Endomyxa</taxon>
        <taxon>Phytomyxea</taxon>
        <taxon>Plasmodiophorida</taxon>
        <taxon>Plasmodiophoridae</taxon>
        <taxon>Spongospora</taxon>
    </lineage>
</organism>
<keyword evidence="3" id="KW-0963">Cytoplasm</keyword>
<evidence type="ECO:0000256" key="4">
    <source>
        <dbReference type="ARBA" id="ARBA00024819"/>
    </source>
</evidence>
<name>A0A0H5QM39_9EUKA</name>
<evidence type="ECO:0000256" key="3">
    <source>
        <dbReference type="ARBA" id="ARBA00022490"/>
    </source>
</evidence>
<proteinExistence type="predicted"/>
<accession>A0A0H5QM39</accession>
<sequence>MAQKVATIDDDVQDMLNNLDNLMSSQSFGTPRMALSKLYSNTGKTPSVPVDVHRTPLKDQDLDELLKSIDQSISTDPNSSKNTEQFVGKCSVVSVSGAVSACSHLRCTMCDHEVVRILNRSWDPSCDYFFFRSKTPGRLFELIDSIRFSRICLSMFMDNCKQTNDNRIWIRT</sequence>